<reference evidence="1 2" key="1">
    <citation type="submission" date="2019-09" db="EMBL/GenBank/DDBJ databases">
        <authorList>
            <person name="Chandra G."/>
            <person name="Truman W A."/>
        </authorList>
    </citation>
    <scope>NUCLEOTIDE SEQUENCE [LARGE SCALE GENOMIC DNA]</scope>
    <source>
        <strain evidence="1">PS896</strain>
    </source>
</reference>
<name>A0A5E7M1I0_PSEFL</name>
<evidence type="ECO:0000313" key="1">
    <source>
        <dbReference type="EMBL" id="VVP18183.1"/>
    </source>
</evidence>
<dbReference type="Proteomes" id="UP000377224">
    <property type="component" value="Unassembled WGS sequence"/>
</dbReference>
<evidence type="ECO:0000313" key="2">
    <source>
        <dbReference type="Proteomes" id="UP000377224"/>
    </source>
</evidence>
<sequence>MSTIPISVFGNPSQVWIVPPADLMRQATASLRGYVYQLHASAAAWLELGIGDELYLEIAEDFSELIREPGRVDEVLKATQVKDTRESGNVTLNSPDVLAAIESLHRLRTYNPDREVRFVFLTTSHIGQERKNALPSGVAGLTAWEAAASGGRVEELRTALLQQMLSTELRTFLTNSLPEQLRTELFSPIVFACGAPDWRSLEESNRRTVVNRRDQLQSTADMAHRAYDTVFRETVACVLGPDPRRLDGTQLQACLERATSIAVPSSIAVDNLGMRSERPSNALSIEELRDLAGLLLENGAPPSIDLLFPGAKSSARHALVDAFSMEPRLTEVKLDGVPASATLSDLIRLPEKRHLIIGQPGSGKTHALWHTANKLLATGTTIPLYLPAGQATSWDDLEEMITEAAPGVKVPTLFQDPRICIFVDSWSEFAGASKVGEKRRALRALRSARLVATAKFADMDDGPLKQWTLDLLPPDQVERAVTAAAPAEAPPPSPVIDLLRLPLLLVIQVLSDARSATTGDLLRQFHEHLMQGLPERFTEALAGAVSELSLQGTRSFGRLMDELQTRSARLGITDPARLLRNLGTILERGGQAVPCHDLYWSWLTGRGLLVDAVAERAVDSLRTRESYVLAIQSGGRAAESDVTATFKEDFLLAAALDTSRGADRPTSALTDLLSSALADPRLAVRNRAAIAALAGGRLELFRSALEVLADLGRSNIYPSEWKQVLRPKVLYAQRATLSDWIGAPNSSLVLDAIAETGGPEWSLWLESVAANGQISWAEAAGTALGCCGNVPHWVRPHLDTVIASGAWLLRPAASRRGNKALAQFIAVEYGRLIESVVELNSSGWIEINRVLVGCGDDAVFGQLLSHFPSMTQRAQELLGFAIVEFGAPWVARFQRVALATGGNHHHKLAKKPSPEIDDETARAWIAAGHNEAGWRVLIARHGEGVLPELIKQLPPSFGDIDEIPALSHMHWLPSAPVTLMDEIWRRLGSPMRPKAAYDFLNAIARVYPEGIPSIVRFIVEQPNAFPAYHLRQVLLLYMDWQKKSGLVLGVKTTDGMEHTFPNWIALHSVMSPWEDHFTPELLALTPEVAIEYVLHHLDDKRAAAVLIALKRVATYNAPLLDRMLAVPALAALIPEIFAESFEMFPTDALRRCIASGDIDQERLLSRLAATANPLHRDVHQNLLERVLDRSPEWHHLHYAGNMLRAYSREEVLQIIDALPNGRENCWFWLIRSVEEARGERLINEDGSVRH</sequence>
<accession>A0A5E7M1I0</accession>
<proteinExistence type="predicted"/>
<gene>
    <name evidence="1" type="ORF">PS896_03694</name>
</gene>
<organism evidence="1 2">
    <name type="scientific">Pseudomonas fluorescens</name>
    <dbReference type="NCBI Taxonomy" id="294"/>
    <lineage>
        <taxon>Bacteria</taxon>
        <taxon>Pseudomonadati</taxon>
        <taxon>Pseudomonadota</taxon>
        <taxon>Gammaproteobacteria</taxon>
        <taxon>Pseudomonadales</taxon>
        <taxon>Pseudomonadaceae</taxon>
        <taxon>Pseudomonas</taxon>
    </lineage>
</organism>
<dbReference type="EMBL" id="CABVIN010000005">
    <property type="protein sequence ID" value="VVP18183.1"/>
    <property type="molecule type" value="Genomic_DNA"/>
</dbReference>
<dbReference type="InterPro" id="IPR027417">
    <property type="entry name" value="P-loop_NTPase"/>
</dbReference>
<dbReference type="AlphaFoldDB" id="A0A5E7M1I0"/>
<dbReference type="SUPFAM" id="SSF52540">
    <property type="entry name" value="P-loop containing nucleoside triphosphate hydrolases"/>
    <property type="match status" value="1"/>
</dbReference>
<protein>
    <submittedName>
        <fullName evidence="1">Uncharacterized protein</fullName>
    </submittedName>
</protein>